<sequence length="121" mass="13981">MSKSSPGTFYLWLGPLLKLCHCSFLNVPVWFSPSLSLWRLCRTVRRCQLIQIAGLCLEDGRNVIIQKQTPGITFKLALSLIRYHTIILPRTIYQRFETSAGHKFRLEDVHCSFDSIPFSHD</sequence>
<dbReference type="EMBL" id="JADNRY010000146">
    <property type="protein sequence ID" value="KAF9063465.1"/>
    <property type="molecule type" value="Genomic_DNA"/>
</dbReference>
<dbReference type="Proteomes" id="UP000772434">
    <property type="component" value="Unassembled WGS sequence"/>
</dbReference>
<name>A0A9P5U1B3_9AGAR</name>
<keyword evidence="1" id="KW-0732">Signal</keyword>
<feature type="signal peptide" evidence="1">
    <location>
        <begin position="1"/>
        <end position="22"/>
    </location>
</feature>
<keyword evidence="3" id="KW-1185">Reference proteome</keyword>
<comment type="caution">
    <text evidence="2">The sequence shown here is derived from an EMBL/GenBank/DDBJ whole genome shotgun (WGS) entry which is preliminary data.</text>
</comment>
<dbReference type="AlphaFoldDB" id="A0A9P5U1B3"/>
<protein>
    <recommendedName>
        <fullName evidence="4">Secreted protein</fullName>
    </recommendedName>
</protein>
<evidence type="ECO:0008006" key="4">
    <source>
        <dbReference type="Google" id="ProtNLM"/>
    </source>
</evidence>
<gene>
    <name evidence="2" type="ORF">BDP27DRAFT_236903</name>
</gene>
<evidence type="ECO:0000313" key="2">
    <source>
        <dbReference type="EMBL" id="KAF9063465.1"/>
    </source>
</evidence>
<evidence type="ECO:0000313" key="3">
    <source>
        <dbReference type="Proteomes" id="UP000772434"/>
    </source>
</evidence>
<accession>A0A9P5U1B3</accession>
<feature type="chain" id="PRO_5040288843" description="Secreted protein" evidence="1">
    <location>
        <begin position="23"/>
        <end position="121"/>
    </location>
</feature>
<organism evidence="2 3">
    <name type="scientific">Rhodocollybia butyracea</name>
    <dbReference type="NCBI Taxonomy" id="206335"/>
    <lineage>
        <taxon>Eukaryota</taxon>
        <taxon>Fungi</taxon>
        <taxon>Dikarya</taxon>
        <taxon>Basidiomycota</taxon>
        <taxon>Agaricomycotina</taxon>
        <taxon>Agaricomycetes</taxon>
        <taxon>Agaricomycetidae</taxon>
        <taxon>Agaricales</taxon>
        <taxon>Marasmiineae</taxon>
        <taxon>Omphalotaceae</taxon>
        <taxon>Rhodocollybia</taxon>
    </lineage>
</organism>
<proteinExistence type="predicted"/>
<evidence type="ECO:0000256" key="1">
    <source>
        <dbReference type="SAM" id="SignalP"/>
    </source>
</evidence>
<reference evidence="2" key="1">
    <citation type="submission" date="2020-11" db="EMBL/GenBank/DDBJ databases">
        <authorList>
            <consortium name="DOE Joint Genome Institute"/>
            <person name="Ahrendt S."/>
            <person name="Riley R."/>
            <person name="Andreopoulos W."/>
            <person name="Labutti K."/>
            <person name="Pangilinan J."/>
            <person name="Ruiz-Duenas F.J."/>
            <person name="Barrasa J.M."/>
            <person name="Sanchez-Garcia M."/>
            <person name="Camarero S."/>
            <person name="Miyauchi S."/>
            <person name="Serrano A."/>
            <person name="Linde D."/>
            <person name="Babiker R."/>
            <person name="Drula E."/>
            <person name="Ayuso-Fernandez I."/>
            <person name="Pacheco R."/>
            <person name="Padilla G."/>
            <person name="Ferreira P."/>
            <person name="Barriuso J."/>
            <person name="Kellner H."/>
            <person name="Castanera R."/>
            <person name="Alfaro M."/>
            <person name="Ramirez L."/>
            <person name="Pisabarro A.G."/>
            <person name="Kuo A."/>
            <person name="Tritt A."/>
            <person name="Lipzen A."/>
            <person name="He G."/>
            <person name="Yan M."/>
            <person name="Ng V."/>
            <person name="Cullen D."/>
            <person name="Martin F."/>
            <person name="Rosso M.-N."/>
            <person name="Henrissat B."/>
            <person name="Hibbett D."/>
            <person name="Martinez A.T."/>
            <person name="Grigoriev I.V."/>
        </authorList>
    </citation>
    <scope>NUCLEOTIDE SEQUENCE</scope>
    <source>
        <strain evidence="2">AH 40177</strain>
    </source>
</reference>